<dbReference type="SMART" id="SM00670">
    <property type="entry name" value="PINc"/>
    <property type="match status" value="1"/>
</dbReference>
<evidence type="ECO:0000259" key="2">
    <source>
        <dbReference type="SMART" id="SM00670"/>
    </source>
</evidence>
<reference evidence="3 4" key="1">
    <citation type="journal article" date="2019" name="J. Hered.">
        <title>An Improved Genome Assembly for Drosophila navojoa, the Basal Species in the mojavensis Cluster.</title>
        <authorList>
            <person name="Vanderlinde T."/>
            <person name="Dupim E.G."/>
            <person name="Nazario-Yepiz N.O."/>
            <person name="Carvalho A.B."/>
        </authorList>
    </citation>
    <scope>NUCLEOTIDE SEQUENCE [LARGE SCALE GENOMIC DNA]</scope>
    <source>
        <strain evidence="3">Navoj_Jal97</strain>
        <tissue evidence="3">Whole organism</tissue>
    </source>
</reference>
<accession>A0A484BNQ7</accession>
<organism evidence="3 4">
    <name type="scientific">Drosophila navojoa</name>
    <name type="common">Fruit fly</name>
    <dbReference type="NCBI Taxonomy" id="7232"/>
    <lineage>
        <taxon>Eukaryota</taxon>
        <taxon>Metazoa</taxon>
        <taxon>Ecdysozoa</taxon>
        <taxon>Arthropoda</taxon>
        <taxon>Hexapoda</taxon>
        <taxon>Insecta</taxon>
        <taxon>Pterygota</taxon>
        <taxon>Neoptera</taxon>
        <taxon>Endopterygota</taxon>
        <taxon>Diptera</taxon>
        <taxon>Brachycera</taxon>
        <taxon>Muscomorpha</taxon>
        <taxon>Ephydroidea</taxon>
        <taxon>Drosophilidae</taxon>
        <taxon>Drosophila</taxon>
    </lineage>
</organism>
<dbReference type="SUPFAM" id="SSF88723">
    <property type="entry name" value="PIN domain-like"/>
    <property type="match status" value="1"/>
</dbReference>
<protein>
    <recommendedName>
        <fullName evidence="2">PIN domain-containing protein</fullName>
    </recommendedName>
</protein>
<dbReference type="InterPro" id="IPR029060">
    <property type="entry name" value="PIN-like_dom_sf"/>
</dbReference>
<comment type="caution">
    <text evidence="3">The sequence shown here is derived from an EMBL/GenBank/DDBJ whole genome shotgun (WGS) entry which is preliminary data.</text>
</comment>
<evidence type="ECO:0000313" key="3">
    <source>
        <dbReference type="EMBL" id="TDG49361.1"/>
    </source>
</evidence>
<keyword evidence="4" id="KW-1185">Reference proteome</keyword>
<gene>
    <name evidence="3" type="ORF">AWZ03_004229</name>
</gene>
<dbReference type="Proteomes" id="UP000295192">
    <property type="component" value="Unassembled WGS sequence"/>
</dbReference>
<dbReference type="InterPro" id="IPR002716">
    <property type="entry name" value="PIN_dom"/>
</dbReference>
<dbReference type="GO" id="GO:0005634">
    <property type="term" value="C:nucleus"/>
    <property type="evidence" value="ECO:0007669"/>
    <property type="project" value="TreeGrafter"/>
</dbReference>
<dbReference type="OrthoDB" id="548295at2759"/>
<dbReference type="Pfam" id="PF13638">
    <property type="entry name" value="PIN_4"/>
    <property type="match status" value="1"/>
</dbReference>
<feature type="compositionally biased region" description="Basic residues" evidence="1">
    <location>
        <begin position="141"/>
        <end position="151"/>
    </location>
</feature>
<dbReference type="AlphaFoldDB" id="A0A484BNQ7"/>
<sequence>MSSKHFTKTSVTYEEQLNQLILKLKEQKLSSKPKKPTIDEHRKRLHTDYNIVDGRKLDVNRDRSKPISKFSPCRPSRKCVECQQKVSGKESSKAVNEKLKNFKFNFPMASEIKKVESISGKLDCTKRPNREKVEEEASKKKETRKQRKRPVAQHQLDRMYFVLDTNVLMDNLQLLEDVSKLTLRDTAGSILYIPYMVLKELDSLKCRQMTSYAARRAIEYLNDKFDDREPIEAQSALEDADQLIDIDSGDDSIINCCLQLKEQLDLMILLTNDNNLRLKALASSIRVATCYQLISYRSNWWSQPRERRPAHRRHKYRVGY</sequence>
<feature type="compositionally biased region" description="Basic and acidic residues" evidence="1">
    <location>
        <begin position="126"/>
        <end position="140"/>
    </location>
</feature>
<dbReference type="PANTHER" id="PTHR16161">
    <property type="entry name" value="TRANSCRIPTIONAL PROTEIN SWT1"/>
    <property type="match status" value="1"/>
</dbReference>
<dbReference type="EMBL" id="LSRL02000024">
    <property type="protein sequence ID" value="TDG49361.1"/>
    <property type="molecule type" value="Genomic_DNA"/>
</dbReference>
<feature type="region of interest" description="Disordered" evidence="1">
    <location>
        <begin position="126"/>
        <end position="151"/>
    </location>
</feature>
<evidence type="ECO:0000256" key="1">
    <source>
        <dbReference type="SAM" id="MobiDB-lite"/>
    </source>
</evidence>
<dbReference type="PANTHER" id="PTHR16161:SF0">
    <property type="entry name" value="TRANSCRIPTIONAL PROTEIN SWT1"/>
    <property type="match status" value="1"/>
</dbReference>
<dbReference type="InterPro" id="IPR052626">
    <property type="entry name" value="SWT1_Regulator"/>
</dbReference>
<dbReference type="OMA" id="WWSQPRE"/>
<dbReference type="Gene3D" id="3.40.50.1010">
    <property type="entry name" value="5'-nuclease"/>
    <property type="match status" value="1"/>
</dbReference>
<feature type="domain" description="PIN" evidence="2">
    <location>
        <begin position="159"/>
        <end position="278"/>
    </location>
</feature>
<name>A0A484BNQ7_DRONA</name>
<evidence type="ECO:0000313" key="4">
    <source>
        <dbReference type="Proteomes" id="UP000295192"/>
    </source>
</evidence>
<proteinExistence type="predicted"/>
<dbReference type="CDD" id="cd18727">
    <property type="entry name" value="PIN_Swt1-like"/>
    <property type="match status" value="1"/>
</dbReference>